<sequence>MSVESLFCFVVLLRFRCYPTGSDSGVAPYFRWSSDFCLWRPCLLLWGWAASFSYASHFS</sequence>
<dbReference type="EMBL" id="HG994372">
    <property type="protein sequence ID" value="CAF2109764.1"/>
    <property type="molecule type" value="Genomic_DNA"/>
</dbReference>
<organism evidence="1">
    <name type="scientific">Brassica napus</name>
    <name type="common">Rape</name>
    <dbReference type="NCBI Taxonomy" id="3708"/>
    <lineage>
        <taxon>Eukaryota</taxon>
        <taxon>Viridiplantae</taxon>
        <taxon>Streptophyta</taxon>
        <taxon>Embryophyta</taxon>
        <taxon>Tracheophyta</taxon>
        <taxon>Spermatophyta</taxon>
        <taxon>Magnoliopsida</taxon>
        <taxon>eudicotyledons</taxon>
        <taxon>Gunneridae</taxon>
        <taxon>Pentapetalae</taxon>
        <taxon>rosids</taxon>
        <taxon>malvids</taxon>
        <taxon>Brassicales</taxon>
        <taxon>Brassicaceae</taxon>
        <taxon>Brassiceae</taxon>
        <taxon>Brassica</taxon>
    </lineage>
</organism>
<dbReference type="Proteomes" id="UP001295469">
    <property type="component" value="Chromosome C08"/>
</dbReference>
<accession>A0A816UDL6</accession>
<evidence type="ECO:0000313" key="1">
    <source>
        <dbReference type="EMBL" id="CAF2109764.1"/>
    </source>
</evidence>
<protein>
    <submittedName>
        <fullName evidence="1">(rape) hypothetical protein</fullName>
    </submittedName>
</protein>
<gene>
    <name evidence="1" type="ORF">DARMORV10_C08P20490.1</name>
</gene>
<proteinExistence type="predicted"/>
<dbReference type="AlphaFoldDB" id="A0A816UDL6"/>
<name>A0A816UDL6_BRANA</name>
<reference evidence="1" key="1">
    <citation type="submission" date="2021-01" db="EMBL/GenBank/DDBJ databases">
        <authorList>
            <consortium name="Genoscope - CEA"/>
            <person name="William W."/>
        </authorList>
    </citation>
    <scope>NUCLEOTIDE SEQUENCE</scope>
</reference>